<dbReference type="PROSITE" id="PS50975">
    <property type="entry name" value="ATP_GRASP"/>
    <property type="match status" value="1"/>
</dbReference>
<dbReference type="PANTHER" id="PTHR43585">
    <property type="entry name" value="FUMIPYRROLE BIOSYNTHESIS PROTEIN C"/>
    <property type="match status" value="1"/>
</dbReference>
<dbReference type="GO" id="GO:0016874">
    <property type="term" value="F:ligase activity"/>
    <property type="evidence" value="ECO:0007669"/>
    <property type="project" value="UniProtKB-KW"/>
</dbReference>
<evidence type="ECO:0000256" key="2">
    <source>
        <dbReference type="ARBA" id="ARBA00022741"/>
    </source>
</evidence>
<dbReference type="InterPro" id="IPR011761">
    <property type="entry name" value="ATP-grasp"/>
</dbReference>
<dbReference type="Gene3D" id="3.30.470.20">
    <property type="entry name" value="ATP-grasp fold, B domain"/>
    <property type="match status" value="1"/>
</dbReference>
<evidence type="ECO:0000313" key="7">
    <source>
        <dbReference type="Proteomes" id="UP000546162"/>
    </source>
</evidence>
<dbReference type="Proteomes" id="UP000546162">
    <property type="component" value="Unassembled WGS sequence"/>
</dbReference>
<dbReference type="InterPro" id="IPR052032">
    <property type="entry name" value="ATP-dep_AA_Ligase"/>
</dbReference>
<dbReference type="InterPro" id="IPR040570">
    <property type="entry name" value="LAL_C2"/>
</dbReference>
<dbReference type="RefSeq" id="WP_185039722.1">
    <property type="nucleotide sequence ID" value="NZ_BAABFG010000005.1"/>
</dbReference>
<evidence type="ECO:0000256" key="4">
    <source>
        <dbReference type="PROSITE-ProRule" id="PRU00409"/>
    </source>
</evidence>
<evidence type="ECO:0000256" key="1">
    <source>
        <dbReference type="ARBA" id="ARBA00022598"/>
    </source>
</evidence>
<dbReference type="Pfam" id="PF18603">
    <property type="entry name" value="LAL_C2"/>
    <property type="match status" value="1"/>
</dbReference>
<name>A0A7W7GVY2_9ACTN</name>
<organism evidence="6 7">
    <name type="scientific">Actinoplanes octamycinicus</name>
    <dbReference type="NCBI Taxonomy" id="135948"/>
    <lineage>
        <taxon>Bacteria</taxon>
        <taxon>Bacillati</taxon>
        <taxon>Actinomycetota</taxon>
        <taxon>Actinomycetes</taxon>
        <taxon>Micromonosporales</taxon>
        <taxon>Micromonosporaceae</taxon>
        <taxon>Actinoplanes</taxon>
    </lineage>
</organism>
<dbReference type="Pfam" id="PF13535">
    <property type="entry name" value="ATP-grasp_4"/>
    <property type="match status" value="1"/>
</dbReference>
<proteinExistence type="predicted"/>
<dbReference type="GO" id="GO:0046872">
    <property type="term" value="F:metal ion binding"/>
    <property type="evidence" value="ECO:0007669"/>
    <property type="project" value="InterPro"/>
</dbReference>
<keyword evidence="3 4" id="KW-0067">ATP-binding</keyword>
<dbReference type="AlphaFoldDB" id="A0A7W7GVY2"/>
<dbReference type="SUPFAM" id="SSF56059">
    <property type="entry name" value="Glutathione synthetase ATP-binding domain-like"/>
    <property type="match status" value="1"/>
</dbReference>
<keyword evidence="1" id="KW-0436">Ligase</keyword>
<sequence>MSRPLVVVVGLNRRLLAALDRAGRYDVVLIEEPAVSRAKQAPAAVAGHPAVLRLITAGYQQSDEFLRDPAVRALRPVAVVPGQEYAVEAAAALAETCRLPGAGVAAAGVLRDKLRLRSVTTAAGLRAPAWQEIHAAADVAGFAARHPRLVLKPANRQASVGVQLLEPGADLDRAWRRCRAADEPDQLADRPMRWRYLAEERLAGAEYSVESLVAAGRVRFANVTAKHLVPGAYPVEIGHDVPAAVPAAVRAELLAQAERLIGAVGFGTGILHSEWKLTEAGGEPRATLVECAGRTPGDSIVPLIGHAYGFDPYLALVDLLAGVDPEPPRQPVRGAAIRFLAARPGRLLAVSGVPAAARVPGVTDVAVLAEAGARFTGVTSSWDRVAQVIAVADDTAAAARAADRAIAELQMIVDDTAGVPAGAEARHG</sequence>
<reference evidence="6 7" key="1">
    <citation type="submission" date="2020-08" db="EMBL/GenBank/DDBJ databases">
        <title>Sequencing the genomes of 1000 actinobacteria strains.</title>
        <authorList>
            <person name="Klenk H.-P."/>
        </authorList>
    </citation>
    <scope>NUCLEOTIDE SEQUENCE [LARGE SCALE GENOMIC DNA]</scope>
    <source>
        <strain evidence="6 7">DSM 45809</strain>
    </source>
</reference>
<protein>
    <submittedName>
        <fullName evidence="6">Biotin carboxylase</fullName>
    </submittedName>
</protein>
<dbReference type="EMBL" id="JACHNB010000001">
    <property type="protein sequence ID" value="MBB4739147.1"/>
    <property type="molecule type" value="Genomic_DNA"/>
</dbReference>
<keyword evidence="2 4" id="KW-0547">Nucleotide-binding</keyword>
<dbReference type="PANTHER" id="PTHR43585:SF2">
    <property type="entry name" value="ATP-GRASP ENZYME FSQD"/>
    <property type="match status" value="1"/>
</dbReference>
<gene>
    <name evidence="6" type="ORF">BJY16_002606</name>
</gene>
<comment type="caution">
    <text evidence="6">The sequence shown here is derived from an EMBL/GenBank/DDBJ whole genome shotgun (WGS) entry which is preliminary data.</text>
</comment>
<accession>A0A7W7GVY2</accession>
<evidence type="ECO:0000256" key="3">
    <source>
        <dbReference type="ARBA" id="ARBA00022840"/>
    </source>
</evidence>
<evidence type="ECO:0000259" key="5">
    <source>
        <dbReference type="PROSITE" id="PS50975"/>
    </source>
</evidence>
<keyword evidence="7" id="KW-1185">Reference proteome</keyword>
<dbReference type="GO" id="GO:0005524">
    <property type="term" value="F:ATP binding"/>
    <property type="evidence" value="ECO:0007669"/>
    <property type="project" value="UniProtKB-UniRule"/>
</dbReference>
<evidence type="ECO:0000313" key="6">
    <source>
        <dbReference type="EMBL" id="MBB4739147.1"/>
    </source>
</evidence>
<feature type="domain" description="ATP-grasp" evidence="5">
    <location>
        <begin position="117"/>
        <end position="321"/>
    </location>
</feature>